<organism evidence="2 3">
    <name type="scientific">Janthinobacterium fluminis</name>
    <dbReference type="NCBI Taxonomy" id="2987524"/>
    <lineage>
        <taxon>Bacteria</taxon>
        <taxon>Pseudomonadati</taxon>
        <taxon>Pseudomonadota</taxon>
        <taxon>Betaproteobacteria</taxon>
        <taxon>Burkholderiales</taxon>
        <taxon>Oxalobacteraceae</taxon>
        <taxon>Janthinobacterium</taxon>
    </lineage>
</organism>
<dbReference type="GO" id="GO:0016746">
    <property type="term" value="F:acyltransferase activity"/>
    <property type="evidence" value="ECO:0007669"/>
    <property type="project" value="UniProtKB-KW"/>
</dbReference>
<keyword evidence="3" id="KW-1185">Reference proteome</keyword>
<proteinExistence type="predicted"/>
<dbReference type="Gene3D" id="3.40.630.30">
    <property type="match status" value="1"/>
</dbReference>
<dbReference type="EC" id="2.3.1.-" evidence="2"/>
<reference evidence="2 3" key="1">
    <citation type="submission" date="2022-10" db="EMBL/GenBank/DDBJ databases">
        <title>Janthinobacterium sp. hw3 Genome sequencing.</title>
        <authorList>
            <person name="Park S."/>
        </authorList>
    </citation>
    <scope>NUCLEOTIDE SEQUENCE [LARGE SCALE GENOMIC DNA]</scope>
    <source>
        <strain evidence="3">hw3</strain>
    </source>
</reference>
<dbReference type="Pfam" id="PF08445">
    <property type="entry name" value="FR47"/>
    <property type="match status" value="1"/>
</dbReference>
<dbReference type="CDD" id="cd04301">
    <property type="entry name" value="NAT_SF"/>
    <property type="match status" value="1"/>
</dbReference>
<sequence>MNPFLDNIAWHTLVGPHAGFAIGTNEARRYAPGFPSFIAFPDFDKPNFDALLPYTEPGELLYCAGWAGVAPAGWRVEAESILLRMAWNGPMPAVDEAPEAVLLGVRHAAAAHELAMLTRPGPFSPRTIELGDYFGVFDGPRLMAMAGARVCAGGISEISGVCTHPDFQGRGWASRLIAKLLRREMQRGVTPFLRVMRDGVAAQGLYRRMGFRDDGEAVARMISRD</sequence>
<dbReference type="SUPFAM" id="SSF55729">
    <property type="entry name" value="Acyl-CoA N-acyltransferases (Nat)"/>
    <property type="match status" value="1"/>
</dbReference>
<accession>A0ABT5JWI4</accession>
<dbReference type="EMBL" id="JAQQXR010000001">
    <property type="protein sequence ID" value="MDC8756831.1"/>
    <property type="molecule type" value="Genomic_DNA"/>
</dbReference>
<name>A0ABT5JWI4_9BURK</name>
<dbReference type="Proteomes" id="UP001221208">
    <property type="component" value="Unassembled WGS sequence"/>
</dbReference>
<evidence type="ECO:0000313" key="3">
    <source>
        <dbReference type="Proteomes" id="UP001221208"/>
    </source>
</evidence>
<keyword evidence="2" id="KW-0808">Transferase</keyword>
<protein>
    <submittedName>
        <fullName evidence="2">GNAT family N-acetyltransferase</fullName>
        <ecNumber evidence="2">2.3.1.-</ecNumber>
    </submittedName>
</protein>
<evidence type="ECO:0000259" key="1">
    <source>
        <dbReference type="PROSITE" id="PS51186"/>
    </source>
</evidence>
<feature type="domain" description="N-acetyltransferase" evidence="1">
    <location>
        <begin position="81"/>
        <end position="225"/>
    </location>
</feature>
<dbReference type="RefSeq" id="WP_273669475.1">
    <property type="nucleotide sequence ID" value="NZ_JAQQXR010000001.1"/>
</dbReference>
<comment type="caution">
    <text evidence="2">The sequence shown here is derived from an EMBL/GenBank/DDBJ whole genome shotgun (WGS) entry which is preliminary data.</text>
</comment>
<dbReference type="PROSITE" id="PS51186">
    <property type="entry name" value="GNAT"/>
    <property type="match status" value="1"/>
</dbReference>
<dbReference type="InterPro" id="IPR016181">
    <property type="entry name" value="Acyl_CoA_acyltransferase"/>
</dbReference>
<dbReference type="InterPro" id="IPR000182">
    <property type="entry name" value="GNAT_dom"/>
</dbReference>
<evidence type="ECO:0000313" key="2">
    <source>
        <dbReference type="EMBL" id="MDC8756831.1"/>
    </source>
</evidence>
<dbReference type="InterPro" id="IPR013653">
    <property type="entry name" value="GCN5-like_dom"/>
</dbReference>
<gene>
    <name evidence="2" type="ORF">OIK44_04425</name>
</gene>
<keyword evidence="2" id="KW-0012">Acyltransferase</keyword>